<dbReference type="InterPro" id="IPR018359">
    <property type="entry name" value="Bromodomain_CS"/>
</dbReference>
<dbReference type="InterPro" id="IPR036322">
    <property type="entry name" value="WD40_repeat_dom_sf"/>
</dbReference>
<evidence type="ECO:0000256" key="1">
    <source>
        <dbReference type="ARBA" id="ARBA00022574"/>
    </source>
</evidence>
<feature type="region of interest" description="Disordered" evidence="6">
    <location>
        <begin position="1336"/>
        <end position="1595"/>
    </location>
</feature>
<keyword evidence="2" id="KW-0677">Repeat</keyword>
<dbReference type="CDD" id="cd00200">
    <property type="entry name" value="WD40"/>
    <property type="match status" value="1"/>
</dbReference>
<reference evidence="9" key="1">
    <citation type="submission" date="2017-01" db="EMBL/GenBank/DDBJ databases">
        <title>Comparative genomics of anhydrobiosis in the tardigrade Hypsibius dujardini.</title>
        <authorList>
            <person name="Yoshida Y."/>
            <person name="Koutsovoulos G."/>
            <person name="Laetsch D."/>
            <person name="Stevens L."/>
            <person name="Kumar S."/>
            <person name="Horikawa D."/>
            <person name="Ishino K."/>
            <person name="Komine S."/>
            <person name="Tomita M."/>
            <person name="Blaxter M."/>
            <person name="Arakawa K."/>
        </authorList>
    </citation>
    <scope>NUCLEOTIDE SEQUENCE [LARGE SCALE GENOMIC DNA]</scope>
    <source>
        <strain evidence="9">Z151</strain>
    </source>
</reference>
<dbReference type="PANTHER" id="PTHR16266:SF17">
    <property type="entry name" value="BRWD3"/>
    <property type="match status" value="1"/>
</dbReference>
<feature type="repeat" description="WD" evidence="5">
    <location>
        <begin position="383"/>
        <end position="415"/>
    </location>
</feature>
<dbReference type="InterPro" id="IPR001680">
    <property type="entry name" value="WD40_rpt"/>
</dbReference>
<dbReference type="Gene3D" id="2.130.10.10">
    <property type="entry name" value="YVTN repeat-like/Quinoprotein amine dehydrogenase"/>
    <property type="match status" value="2"/>
</dbReference>
<evidence type="ECO:0000256" key="3">
    <source>
        <dbReference type="ARBA" id="ARBA00023117"/>
    </source>
</evidence>
<dbReference type="PROSITE" id="PS50294">
    <property type="entry name" value="WD_REPEATS_REGION"/>
    <property type="match status" value="2"/>
</dbReference>
<dbReference type="PROSITE" id="PS50014">
    <property type="entry name" value="BROMODOMAIN_2"/>
    <property type="match status" value="1"/>
</dbReference>
<dbReference type="Gene3D" id="2.30.30.1040">
    <property type="match status" value="1"/>
</dbReference>
<dbReference type="PANTHER" id="PTHR16266">
    <property type="entry name" value="WD REPEAT DOMAIN 9"/>
    <property type="match status" value="1"/>
</dbReference>
<dbReference type="InterPro" id="IPR057452">
    <property type="entry name" value="BRWD/PHIP_N"/>
</dbReference>
<feature type="repeat" description="WD" evidence="5">
    <location>
        <begin position="333"/>
        <end position="366"/>
    </location>
</feature>
<gene>
    <name evidence="8" type="ORF">BV898_11412</name>
</gene>
<dbReference type="SMART" id="SM00320">
    <property type="entry name" value="WD40"/>
    <property type="match status" value="8"/>
</dbReference>
<dbReference type="Proteomes" id="UP000192578">
    <property type="component" value="Unassembled WGS sequence"/>
</dbReference>
<feature type="compositionally biased region" description="Acidic residues" evidence="6">
    <location>
        <begin position="879"/>
        <end position="893"/>
    </location>
</feature>
<dbReference type="SUPFAM" id="SSF47370">
    <property type="entry name" value="Bromodomain"/>
    <property type="match status" value="1"/>
</dbReference>
<keyword evidence="1 5" id="KW-0853">WD repeat</keyword>
<feature type="repeat" description="WD" evidence="5">
    <location>
        <begin position="230"/>
        <end position="271"/>
    </location>
</feature>
<feature type="compositionally biased region" description="Acidic residues" evidence="6">
    <location>
        <begin position="1402"/>
        <end position="1424"/>
    </location>
</feature>
<dbReference type="GO" id="GO:0008360">
    <property type="term" value="P:regulation of cell shape"/>
    <property type="evidence" value="ECO:0007669"/>
    <property type="project" value="TreeGrafter"/>
</dbReference>
<dbReference type="GO" id="GO:0006357">
    <property type="term" value="P:regulation of transcription by RNA polymerase II"/>
    <property type="evidence" value="ECO:0007669"/>
    <property type="project" value="TreeGrafter"/>
</dbReference>
<feature type="compositionally biased region" description="Polar residues" evidence="6">
    <location>
        <begin position="1339"/>
        <end position="1360"/>
    </location>
</feature>
<dbReference type="PROSITE" id="PS50082">
    <property type="entry name" value="WD_REPEATS_2"/>
    <property type="match status" value="4"/>
</dbReference>
<dbReference type="PROSITE" id="PS00633">
    <property type="entry name" value="BROMODOMAIN_1"/>
    <property type="match status" value="1"/>
</dbReference>
<proteinExistence type="predicted"/>
<dbReference type="InterPro" id="IPR015943">
    <property type="entry name" value="WD40/YVTN_repeat-like_dom_sf"/>
</dbReference>
<dbReference type="SUPFAM" id="SSF50978">
    <property type="entry name" value="WD40 repeat-like"/>
    <property type="match status" value="1"/>
</dbReference>
<evidence type="ECO:0000256" key="4">
    <source>
        <dbReference type="PROSITE-ProRule" id="PRU00035"/>
    </source>
</evidence>
<feature type="compositionally biased region" description="Basic and acidic residues" evidence="6">
    <location>
        <begin position="795"/>
        <end position="804"/>
    </location>
</feature>
<dbReference type="OrthoDB" id="10265743at2759"/>
<dbReference type="GO" id="GO:0005634">
    <property type="term" value="C:nucleus"/>
    <property type="evidence" value="ECO:0007669"/>
    <property type="project" value="TreeGrafter"/>
</dbReference>
<dbReference type="InterPro" id="IPR001487">
    <property type="entry name" value="Bromodomain"/>
</dbReference>
<evidence type="ECO:0000313" key="9">
    <source>
        <dbReference type="Proteomes" id="UP000192578"/>
    </source>
</evidence>
<dbReference type="Pfam" id="PF00400">
    <property type="entry name" value="WD40"/>
    <property type="match status" value="5"/>
</dbReference>
<dbReference type="Pfam" id="PF25313">
    <property type="entry name" value="BRWD_AD"/>
    <property type="match status" value="1"/>
</dbReference>
<feature type="compositionally biased region" description="Acidic residues" evidence="6">
    <location>
        <begin position="1368"/>
        <end position="1394"/>
    </location>
</feature>
<protein>
    <submittedName>
        <fullName evidence="8">Bromodomain and WD repeat-containing protein 1</fullName>
    </submittedName>
</protein>
<name>A0A1W0WGV7_HYPEX</name>
<keyword evidence="9" id="KW-1185">Reference proteome</keyword>
<feature type="repeat" description="WD" evidence="5">
    <location>
        <begin position="188"/>
        <end position="229"/>
    </location>
</feature>
<accession>A0A1W0WGV7</accession>
<dbReference type="PROSITE" id="PS00678">
    <property type="entry name" value="WD_REPEATS_1"/>
    <property type="match status" value="2"/>
</dbReference>
<dbReference type="InterPro" id="IPR052060">
    <property type="entry name" value="Bromo_WD_repeat"/>
</dbReference>
<evidence type="ECO:0000313" key="8">
    <source>
        <dbReference type="EMBL" id="OQV14435.1"/>
    </source>
</evidence>
<evidence type="ECO:0000259" key="7">
    <source>
        <dbReference type="PROSITE" id="PS50014"/>
    </source>
</evidence>
<feature type="region of interest" description="Disordered" evidence="6">
    <location>
        <begin position="759"/>
        <end position="941"/>
    </location>
</feature>
<feature type="compositionally biased region" description="Acidic residues" evidence="6">
    <location>
        <begin position="805"/>
        <end position="826"/>
    </location>
</feature>
<keyword evidence="3 4" id="KW-0103">Bromodomain</keyword>
<dbReference type="Pfam" id="PF25437">
    <property type="entry name" value="BRWD1_N"/>
    <property type="match status" value="1"/>
</dbReference>
<dbReference type="EMBL" id="MTYJ01000105">
    <property type="protein sequence ID" value="OQV14435.1"/>
    <property type="molecule type" value="Genomic_DNA"/>
</dbReference>
<comment type="caution">
    <text evidence="8">The sequence shown here is derived from an EMBL/GenBank/DDBJ whole genome shotgun (WGS) entry which is preliminary data.</text>
</comment>
<dbReference type="InterPro" id="IPR019775">
    <property type="entry name" value="WD40_repeat_CS"/>
</dbReference>
<dbReference type="SMART" id="SM00297">
    <property type="entry name" value="BROMO"/>
    <property type="match status" value="1"/>
</dbReference>
<evidence type="ECO:0000256" key="6">
    <source>
        <dbReference type="SAM" id="MobiDB-lite"/>
    </source>
</evidence>
<feature type="domain" description="Bromo" evidence="7">
    <location>
        <begin position="1221"/>
        <end position="1291"/>
    </location>
</feature>
<evidence type="ECO:0000256" key="2">
    <source>
        <dbReference type="ARBA" id="ARBA00022737"/>
    </source>
</evidence>
<dbReference type="InterPro" id="IPR057451">
    <property type="entry name" value="BRWD/PHIP_AD"/>
</dbReference>
<organism evidence="8 9">
    <name type="scientific">Hypsibius exemplaris</name>
    <name type="common">Freshwater tardigrade</name>
    <dbReference type="NCBI Taxonomy" id="2072580"/>
    <lineage>
        <taxon>Eukaryota</taxon>
        <taxon>Metazoa</taxon>
        <taxon>Ecdysozoa</taxon>
        <taxon>Tardigrada</taxon>
        <taxon>Eutardigrada</taxon>
        <taxon>Parachela</taxon>
        <taxon>Hypsibioidea</taxon>
        <taxon>Hypsibiidae</taxon>
        <taxon>Hypsibius</taxon>
    </lineage>
</organism>
<sequence>MDEEAVEPLDVEAAEFEFLIAKYLQNGRFKEIGDSLARKLEDQKALPKRVDWMGVEHDLDFQELAETYDHVEPDYIFKVSRNLGRSVEDGGRSGAIEGISSLLQSAGCGRLDPSRGADVSRKPRWTISDLLCSKNPWYPRAVPPAVASSDAFPNWPLLHTARLFHGYLNPEVQFSKRYYAVFQLHKKILGHLAAVFNVLFDRTGKYIITGSDDRLCKLWDAQEGRLLFTFRGHSQELVFMAINDENTLLASVATDRMIRIWNLQNGAQVIVHKHSAGFVSSLKFSPSVRGNLRFLMASSMDGTITCWKYDATTLQFLPDEGDGRVVVINEKTPESPETKICSVSFSSGGTFMASGSSDGCVRVYNMMCDNLMCDGSPKRILQKSIHTDQVDSIEYCHVGDRILTGSKDGTGCIWQCNVKEEWTWIRLNSAQSLGVPGSERYDPRAYKRKVTMVGWSLNDQYCLLASDDSVIRVFDSFSGSLTFELTGHSDAAYVLESHPFDTNVYLTAGHDAKLILWSLVDGSKLCAFQQWVPGHGHSPFVDAKWSPDGTMIAAVDMFGNLNIYGPGRGMTYSKTPEEQFFHTDFRPLMKDSNGFVVDEQTQLAPNLMQPPFLVSANGVPYPPEIQRFVPGRHCNSEQIQVPDGPLPALDAALPGLDDQALMPGAVAQQGGVGVNYIHPPDPYKRTYIPAPLSPFIAQSLYRKRKDLALLELEKFRETKSSVAKDSSAHRRVAATEPDYVFIPPPKRMFLDAGAGEGSSVQRALNGEGGEQPSVNVPENQLIPFEIPSDSEDEDYRAPEVRANSDDDDDEDDEEGEEESIDSDGGSEESWGGRQRRAPREAIALSGTRRSSRKRKQRDDSEELDLSEMDDEIERIKQEDLEEANELPANDDEPSTSRRPPPTRARAGKASIEAPPPRVPNGSARRGKRPAKAAGVVGEATRRKAPAKKIKLELENLPATAIVPKGVDPTPPKWLSEVLPRRTPYYPQIDDLLYYFIEAHKSFNSAAHSEDSGADRAVHANRPWELPLDWNTVELVKVTELEIIITKQQFKRIAKITVERISDGAPTDPKKRFFKILLQEIPDAEDFLILKQFVDQSRALHLTAGQRVRTLFNEADKWKWFNGEIKQIGNPAVNVAESDFHSLGIRWDESEHVAGGEEGVEWLSPWEVSPLGGDRGEEPRDGIEFTSEELLEMAYKPEPGDWDCFSLEAFRQRVLPLLSEITENSHAEFFAAPVDTEQFHDYFHYVAAPVDLMMIRSRLENGFYRHRSALRHDVEQIVKNSATYNGPLHVATKEANIIASVFLELIGDDSIRSNVRSVFNKFTKFWNAKWKELMAAEPTSAPSAGPSRQNGHVANGRSTNGHAAADYDLGSESEPEVAENEDGSEYTTEDDASDADDGREPDDYSAEEDDSLGVGELDPDDEDYDAAGPSTSSGRKQARTRGKAAASSSSNGPLKVVNGGRKRSKRSGGGGGGKKRKAPSPDTSITTSRKRAKRAAGRHQKRAAQRGGGAGGRAPRKPATGGGGGGRKGKSAAPVQQNLSMHGRARKPQSYAEMEGSDGDVADSPTDSATTMDSSSNDANRVSRSGRAIKPPRRAD</sequence>
<dbReference type="Gene3D" id="1.20.920.10">
    <property type="entry name" value="Bromodomain-like"/>
    <property type="match status" value="1"/>
</dbReference>
<feature type="compositionally biased region" description="Basic residues" evidence="6">
    <location>
        <begin position="1487"/>
        <end position="1503"/>
    </location>
</feature>
<feature type="compositionally biased region" description="Polar residues" evidence="6">
    <location>
        <begin position="1564"/>
        <end position="1582"/>
    </location>
</feature>
<dbReference type="Pfam" id="PF00439">
    <property type="entry name" value="Bromodomain"/>
    <property type="match status" value="1"/>
</dbReference>
<evidence type="ECO:0000256" key="5">
    <source>
        <dbReference type="PROSITE-ProRule" id="PRU00221"/>
    </source>
</evidence>
<feature type="compositionally biased region" description="Acidic residues" evidence="6">
    <location>
        <begin position="859"/>
        <end position="872"/>
    </location>
</feature>
<dbReference type="InterPro" id="IPR036427">
    <property type="entry name" value="Bromodomain-like_sf"/>
</dbReference>
<dbReference type="GO" id="GO:0007010">
    <property type="term" value="P:cytoskeleton organization"/>
    <property type="evidence" value="ECO:0007669"/>
    <property type="project" value="TreeGrafter"/>
</dbReference>